<protein>
    <recommendedName>
        <fullName evidence="3">Secreted protein</fullName>
    </recommendedName>
</protein>
<sequence length="102" mass="11361">MSVGCLFVARIQGSVNDREENSLCTVGWPVRCCWRSVLWLAVLFAGRLPRAPRSMSAKANVPSLPLFLLLRLLASACGFSPSETSLRNFSTVKLCFWYYLGT</sequence>
<keyword evidence="2" id="KW-1185">Reference proteome</keyword>
<evidence type="ECO:0000313" key="1">
    <source>
        <dbReference type="EMBL" id="BES88745.1"/>
    </source>
</evidence>
<name>A0ABN7A964_9HEMI</name>
<evidence type="ECO:0000313" key="2">
    <source>
        <dbReference type="Proteomes" id="UP001307889"/>
    </source>
</evidence>
<organism evidence="1 2">
    <name type="scientific">Nesidiocoris tenuis</name>
    <dbReference type="NCBI Taxonomy" id="355587"/>
    <lineage>
        <taxon>Eukaryota</taxon>
        <taxon>Metazoa</taxon>
        <taxon>Ecdysozoa</taxon>
        <taxon>Arthropoda</taxon>
        <taxon>Hexapoda</taxon>
        <taxon>Insecta</taxon>
        <taxon>Pterygota</taxon>
        <taxon>Neoptera</taxon>
        <taxon>Paraneoptera</taxon>
        <taxon>Hemiptera</taxon>
        <taxon>Heteroptera</taxon>
        <taxon>Panheteroptera</taxon>
        <taxon>Cimicomorpha</taxon>
        <taxon>Miridae</taxon>
        <taxon>Dicyphina</taxon>
        <taxon>Nesidiocoris</taxon>
    </lineage>
</organism>
<dbReference type="EMBL" id="AP028909">
    <property type="protein sequence ID" value="BES88745.1"/>
    <property type="molecule type" value="Genomic_DNA"/>
</dbReference>
<accession>A0ABN7A964</accession>
<dbReference type="Proteomes" id="UP001307889">
    <property type="component" value="Chromosome 1"/>
</dbReference>
<proteinExistence type="predicted"/>
<reference evidence="1 2" key="1">
    <citation type="submission" date="2023-09" db="EMBL/GenBank/DDBJ databases">
        <title>Nesidiocoris tenuis whole genome shotgun sequence.</title>
        <authorList>
            <person name="Shibata T."/>
            <person name="Shimoda M."/>
            <person name="Kobayashi T."/>
            <person name="Uehara T."/>
        </authorList>
    </citation>
    <scope>NUCLEOTIDE SEQUENCE [LARGE SCALE GENOMIC DNA]</scope>
    <source>
        <strain evidence="1 2">Japan</strain>
    </source>
</reference>
<evidence type="ECO:0008006" key="3">
    <source>
        <dbReference type="Google" id="ProtNLM"/>
    </source>
</evidence>
<gene>
    <name evidence="1" type="ORF">NTJ_01552</name>
</gene>